<name>A0A515D7T7_9BURK</name>
<keyword evidence="2" id="KW-1185">Reference proteome</keyword>
<dbReference type="OrthoDB" id="4021359at2"/>
<evidence type="ECO:0000313" key="2">
    <source>
        <dbReference type="Proteomes" id="UP000316798"/>
    </source>
</evidence>
<sequence length="337" mass="37473">MQYSSQQIFQLVQAVPWKPNSCIRMFWVRYAEGSRDEMAERLWTWINKEAVVPMVLRTAGFKDTNAVLADAMELFEANRVRIEPLAADAPERMTFLILSKEDFRLVNASSPIELPDWFPVLPARATFFSVNDLGQSAEIKPLNFPEARMDHVAEMLFELESAICGKLGEIYASDAGRVALCVDALQPSTPKCVDAQDTLQLFSAHLDAAAGDPRAYRPNAAPSSKFLAARILKLVLGHPPKQLATAAEELGRNLRGSGAIALKPTFFAVMWRPANKMSVDATNWHAILVAFFQAYQLMNAHAHAGEFPAYAVALQYANSLNLRQFPRDAKGFVETLQ</sequence>
<dbReference type="RefSeq" id="WP_142817643.1">
    <property type="nucleotide sequence ID" value="NZ_CP035503.1"/>
</dbReference>
<gene>
    <name evidence="1" type="ORF">EUB48_03530</name>
</gene>
<dbReference type="Proteomes" id="UP000316798">
    <property type="component" value="Chromosome"/>
</dbReference>
<evidence type="ECO:0000313" key="1">
    <source>
        <dbReference type="EMBL" id="QDL36469.1"/>
    </source>
</evidence>
<dbReference type="AlphaFoldDB" id="A0A515D7T7"/>
<accession>A0A515D7T7</accession>
<dbReference type="EMBL" id="CP035503">
    <property type="protein sequence ID" value="QDL36469.1"/>
    <property type="molecule type" value="Genomic_DNA"/>
</dbReference>
<reference evidence="1 2" key="1">
    <citation type="submission" date="2019-01" db="EMBL/GenBank/DDBJ databases">
        <title>Genomic insights into a novel species Rhodoferax sp.</title>
        <authorList>
            <person name="Jin L."/>
        </authorList>
    </citation>
    <scope>NUCLEOTIDE SEQUENCE [LARGE SCALE GENOMIC DNA]</scope>
    <source>
        <strain evidence="1 2">CHu59-6-5</strain>
    </source>
</reference>
<proteinExistence type="predicted"/>
<dbReference type="KEGG" id="rhf:EUB48_03530"/>
<organism evidence="1 2">
    <name type="scientific">Rhodoferax sediminis</name>
    <dbReference type="NCBI Taxonomy" id="2509614"/>
    <lineage>
        <taxon>Bacteria</taxon>
        <taxon>Pseudomonadati</taxon>
        <taxon>Pseudomonadota</taxon>
        <taxon>Betaproteobacteria</taxon>
        <taxon>Burkholderiales</taxon>
        <taxon>Comamonadaceae</taxon>
        <taxon>Rhodoferax</taxon>
    </lineage>
</organism>
<protein>
    <submittedName>
        <fullName evidence="1">Uncharacterized protein</fullName>
    </submittedName>
</protein>